<dbReference type="OrthoDB" id="513661at2"/>
<keyword evidence="7" id="KW-1185">Reference proteome</keyword>
<name>A0A0D8ZRH5_9CYAN</name>
<accession>A0A0D8ZRH5</accession>
<proteinExistence type="predicted"/>
<gene>
    <name evidence="6" type="ORF">UH38_13925</name>
</gene>
<feature type="transmembrane region" description="Helical" evidence="5">
    <location>
        <begin position="89"/>
        <end position="109"/>
    </location>
</feature>
<dbReference type="AlphaFoldDB" id="A0A0D8ZRH5"/>
<evidence type="ECO:0000256" key="3">
    <source>
        <dbReference type="ARBA" id="ARBA00022989"/>
    </source>
</evidence>
<comment type="caution">
    <text evidence="6">The sequence shown here is derived from an EMBL/GenBank/DDBJ whole genome shotgun (WGS) entry which is preliminary data.</text>
</comment>
<evidence type="ECO:0000256" key="2">
    <source>
        <dbReference type="ARBA" id="ARBA00022692"/>
    </source>
</evidence>
<dbReference type="SUPFAM" id="SSF161084">
    <property type="entry name" value="MAPEG domain-like"/>
    <property type="match status" value="1"/>
</dbReference>
<evidence type="ECO:0000313" key="6">
    <source>
        <dbReference type="EMBL" id="KJH71114.1"/>
    </source>
</evidence>
<keyword evidence="2 5" id="KW-0812">Transmembrane</keyword>
<dbReference type="PANTHER" id="PTHR35371">
    <property type="entry name" value="INNER MEMBRANE PROTEIN"/>
    <property type="match status" value="1"/>
</dbReference>
<protein>
    <submittedName>
        <fullName evidence="6">MAPEG family protein</fullName>
    </submittedName>
</protein>
<dbReference type="InterPro" id="IPR001129">
    <property type="entry name" value="Membr-assoc_MAPEG"/>
</dbReference>
<keyword evidence="4 5" id="KW-0472">Membrane</keyword>
<feature type="transmembrane region" description="Helical" evidence="5">
    <location>
        <begin position="6"/>
        <end position="30"/>
    </location>
</feature>
<dbReference type="Proteomes" id="UP000032452">
    <property type="component" value="Unassembled WGS sequence"/>
</dbReference>
<dbReference type="PANTHER" id="PTHR35371:SF1">
    <property type="entry name" value="BLR7753 PROTEIN"/>
    <property type="match status" value="1"/>
</dbReference>
<dbReference type="GO" id="GO:0016020">
    <property type="term" value="C:membrane"/>
    <property type="evidence" value="ECO:0007669"/>
    <property type="project" value="UniProtKB-SubCell"/>
</dbReference>
<keyword evidence="3 5" id="KW-1133">Transmembrane helix</keyword>
<feature type="transmembrane region" description="Helical" evidence="5">
    <location>
        <begin position="116"/>
        <end position="137"/>
    </location>
</feature>
<dbReference type="InterPro" id="IPR023352">
    <property type="entry name" value="MAPEG-like_dom_sf"/>
</dbReference>
<organism evidence="6 7">
    <name type="scientific">Aliterella atlantica CENA595</name>
    <dbReference type="NCBI Taxonomy" id="1618023"/>
    <lineage>
        <taxon>Bacteria</taxon>
        <taxon>Bacillati</taxon>
        <taxon>Cyanobacteriota</taxon>
        <taxon>Cyanophyceae</taxon>
        <taxon>Chroococcidiopsidales</taxon>
        <taxon>Aliterellaceae</taxon>
        <taxon>Aliterella</taxon>
    </lineage>
</organism>
<evidence type="ECO:0000256" key="5">
    <source>
        <dbReference type="SAM" id="Phobius"/>
    </source>
</evidence>
<evidence type="ECO:0000313" key="7">
    <source>
        <dbReference type="Proteomes" id="UP000032452"/>
    </source>
</evidence>
<comment type="subcellular location">
    <subcellularLocation>
        <location evidence="1">Membrane</location>
    </subcellularLocation>
</comment>
<reference evidence="6 7" key="1">
    <citation type="submission" date="2015-02" db="EMBL/GenBank/DDBJ databases">
        <title>Draft genome of a novel marine cyanobacterium (Chroococcales) isolated from South Atlantic Ocean.</title>
        <authorList>
            <person name="Rigonato J."/>
            <person name="Alvarenga D.O."/>
            <person name="Branco L.H."/>
            <person name="Varani A.M."/>
            <person name="Brandini F.P."/>
            <person name="Fiore M.F."/>
        </authorList>
    </citation>
    <scope>NUCLEOTIDE SEQUENCE [LARGE SCALE GENOMIC DNA]</scope>
    <source>
        <strain evidence="6 7">CENA595</strain>
    </source>
</reference>
<dbReference type="EMBL" id="JYON01000014">
    <property type="protein sequence ID" value="KJH71114.1"/>
    <property type="molecule type" value="Genomic_DNA"/>
</dbReference>
<dbReference type="STRING" id="1618023.UH38_13925"/>
<sequence length="143" mass="15336">MTIPQLTAPTIFLVSIAIAAVLIYVPYLAVFYGRLQVGYDIAAPRALFDKLPPYAQRATWAHQNSFEAFPIFAAAALMAYITGQNSQLAIASAIAFVIARLLYSVFYIANIPLGRSLMFGIGSVCSGILFVSSILSANSALLP</sequence>
<dbReference type="RefSeq" id="WP_045055278.1">
    <property type="nucleotide sequence ID" value="NZ_CAWMDP010000057.1"/>
</dbReference>
<dbReference type="Gene3D" id="1.20.120.550">
    <property type="entry name" value="Membrane associated eicosanoid/glutathione metabolism-like domain"/>
    <property type="match status" value="1"/>
</dbReference>
<dbReference type="Pfam" id="PF01124">
    <property type="entry name" value="MAPEG"/>
    <property type="match status" value="1"/>
</dbReference>
<evidence type="ECO:0000256" key="1">
    <source>
        <dbReference type="ARBA" id="ARBA00004370"/>
    </source>
</evidence>
<evidence type="ECO:0000256" key="4">
    <source>
        <dbReference type="ARBA" id="ARBA00023136"/>
    </source>
</evidence>